<name>A0A9P7UIC4_9PEZI</name>
<dbReference type="Pfam" id="PF13561">
    <property type="entry name" value="adh_short_C2"/>
    <property type="match status" value="1"/>
</dbReference>
<protein>
    <submittedName>
        <fullName evidence="4">Short-chain dehydrogenase</fullName>
    </submittedName>
</protein>
<keyword evidence="3" id="KW-0560">Oxidoreductase</keyword>
<dbReference type="SUPFAM" id="SSF51735">
    <property type="entry name" value="NAD(P)-binding Rossmann-fold domains"/>
    <property type="match status" value="1"/>
</dbReference>
<dbReference type="Proteomes" id="UP000699042">
    <property type="component" value="Unassembled WGS sequence"/>
</dbReference>
<dbReference type="Gene3D" id="3.40.50.720">
    <property type="entry name" value="NAD(P)-binding Rossmann-like Domain"/>
    <property type="match status" value="1"/>
</dbReference>
<dbReference type="FunFam" id="3.40.50.720:FF:000084">
    <property type="entry name" value="Short-chain dehydrogenase reductase"/>
    <property type="match status" value="1"/>
</dbReference>
<dbReference type="PANTHER" id="PTHR48107">
    <property type="entry name" value="NADPH-DEPENDENT ALDEHYDE REDUCTASE-LIKE PROTEIN, CHLOROPLASTIC-RELATED"/>
    <property type="match status" value="1"/>
</dbReference>
<evidence type="ECO:0000256" key="2">
    <source>
        <dbReference type="ARBA" id="ARBA00022857"/>
    </source>
</evidence>
<evidence type="ECO:0000313" key="4">
    <source>
        <dbReference type="EMBL" id="KAG7054412.1"/>
    </source>
</evidence>
<dbReference type="InterPro" id="IPR002347">
    <property type="entry name" value="SDR_fam"/>
</dbReference>
<accession>A0A9P7UIC4</accession>
<evidence type="ECO:0000256" key="3">
    <source>
        <dbReference type="ARBA" id="ARBA00023002"/>
    </source>
</evidence>
<sequence length="289" mass="30967">MSLQDKVILITGGSKGIGKAIALDAAAQGARIVVNYSSDSTAADEVVKAIGSDRAIAVRADGSKTAELQKLVDVTIDKFGKIDVLIPNAAIMHMRTVENTTEEDFDQMFNTNVKGPYFLVQKALPHMSEGGRIIFLSTTVLASSSLPPPYLLYASTKGSIEQMTKYMAKDLAKKGINVNAIAPGPTGTDLFYKGKTEEMLKNITASSPYNRIGTPEEIASVAIFLSGKESSWVTGQTIRNFHVRLLGLTPSRQSLNMGSWTILDALSISQKSKVQLMAPLGILLSPQGS</sequence>
<dbReference type="InterPro" id="IPR036291">
    <property type="entry name" value="NAD(P)-bd_dom_sf"/>
</dbReference>
<keyword evidence="2" id="KW-0521">NADP</keyword>
<evidence type="ECO:0000313" key="5">
    <source>
        <dbReference type="Proteomes" id="UP000699042"/>
    </source>
</evidence>
<dbReference type="PRINTS" id="PR00080">
    <property type="entry name" value="SDRFAMILY"/>
</dbReference>
<comment type="caution">
    <text evidence="4">The sequence shown here is derived from an EMBL/GenBank/DDBJ whole genome shotgun (WGS) entry which is preliminary data.</text>
</comment>
<dbReference type="PRINTS" id="PR00081">
    <property type="entry name" value="GDHRDH"/>
</dbReference>
<evidence type="ECO:0000256" key="1">
    <source>
        <dbReference type="ARBA" id="ARBA00006484"/>
    </source>
</evidence>
<dbReference type="AlphaFoldDB" id="A0A9P7UIC4"/>
<reference evidence="4" key="1">
    <citation type="submission" date="2021-05" db="EMBL/GenBank/DDBJ databases">
        <title>Comparative genomics of three Colletotrichum scovillei strains and genetic complementation revealed genes involved fungal growth and virulence on chili pepper.</title>
        <authorList>
            <person name="Hsieh D.-K."/>
            <person name="Chuang S.-C."/>
            <person name="Chen C.-Y."/>
            <person name="Chao Y.-T."/>
            <person name="Lu M.-Y.J."/>
            <person name="Lee M.-H."/>
            <person name="Shih M.-C."/>
        </authorList>
    </citation>
    <scope>NUCLEOTIDE SEQUENCE</scope>
    <source>
        <strain evidence="4">Coll-153</strain>
    </source>
</reference>
<gene>
    <name evidence="4" type="ORF">JMJ77_001479</name>
</gene>
<dbReference type="PANTHER" id="PTHR48107:SF7">
    <property type="entry name" value="RE15974P"/>
    <property type="match status" value="1"/>
</dbReference>
<keyword evidence="5" id="KW-1185">Reference proteome</keyword>
<proteinExistence type="inferred from homology"/>
<comment type="similarity">
    <text evidence="1">Belongs to the short-chain dehydrogenases/reductases (SDR) family.</text>
</comment>
<dbReference type="EMBL" id="JAESDN010000003">
    <property type="protein sequence ID" value="KAG7054412.1"/>
    <property type="molecule type" value="Genomic_DNA"/>
</dbReference>
<dbReference type="GO" id="GO:0016614">
    <property type="term" value="F:oxidoreductase activity, acting on CH-OH group of donors"/>
    <property type="evidence" value="ECO:0007669"/>
    <property type="project" value="UniProtKB-ARBA"/>
</dbReference>
<organism evidence="4 5">
    <name type="scientific">Colletotrichum scovillei</name>
    <dbReference type="NCBI Taxonomy" id="1209932"/>
    <lineage>
        <taxon>Eukaryota</taxon>
        <taxon>Fungi</taxon>
        <taxon>Dikarya</taxon>
        <taxon>Ascomycota</taxon>
        <taxon>Pezizomycotina</taxon>
        <taxon>Sordariomycetes</taxon>
        <taxon>Hypocreomycetidae</taxon>
        <taxon>Glomerellales</taxon>
        <taxon>Glomerellaceae</taxon>
        <taxon>Colletotrichum</taxon>
        <taxon>Colletotrichum acutatum species complex</taxon>
    </lineage>
</organism>